<feature type="non-terminal residue" evidence="1">
    <location>
        <position position="111"/>
    </location>
</feature>
<gene>
    <name evidence="1" type="ORF">BST46_30360</name>
</gene>
<dbReference type="PANTHER" id="PTHR33371">
    <property type="entry name" value="INTERMEMBRANE PHOSPHOLIPID TRANSPORT SYSTEM BINDING PROTEIN MLAD-RELATED"/>
    <property type="match status" value="1"/>
</dbReference>
<organism evidence="1 2">
    <name type="scientific">Mycobacterium timonense</name>
    <dbReference type="NCBI Taxonomy" id="701043"/>
    <lineage>
        <taxon>Bacteria</taxon>
        <taxon>Bacillati</taxon>
        <taxon>Actinomycetota</taxon>
        <taxon>Actinomycetes</taxon>
        <taxon>Mycobacteriales</taxon>
        <taxon>Mycobacteriaceae</taxon>
        <taxon>Mycobacterium</taxon>
        <taxon>Mycobacterium avium complex (MAC)</taxon>
    </lineage>
</organism>
<accession>A0ABX3TC78</accession>
<dbReference type="PANTHER" id="PTHR33371:SF15">
    <property type="entry name" value="LIPOPROTEIN LPRN"/>
    <property type="match status" value="1"/>
</dbReference>
<comment type="caution">
    <text evidence="1">The sequence shown here is derived from an EMBL/GenBank/DDBJ whole genome shotgun (WGS) entry which is preliminary data.</text>
</comment>
<sequence length="111" mass="12032">GHIQDITEAFSTAFRGREHDLRSLIGQLDTFSANLNNQSADIIAATESLNRLVAKFAAQRPVLDRALATIPDALAVLDDQRHNLVDAAAELSKFSALTTDTVTKTKDNLVT</sequence>
<name>A0ABX3TC78_9MYCO</name>
<proteinExistence type="predicted"/>
<evidence type="ECO:0000313" key="2">
    <source>
        <dbReference type="Proteomes" id="UP000192847"/>
    </source>
</evidence>
<dbReference type="Proteomes" id="UP000192847">
    <property type="component" value="Unassembled WGS sequence"/>
</dbReference>
<evidence type="ECO:0000313" key="1">
    <source>
        <dbReference type="EMBL" id="ORB76399.1"/>
    </source>
</evidence>
<dbReference type="EMBL" id="MVIL01000886">
    <property type="protein sequence ID" value="ORB76399.1"/>
    <property type="molecule type" value="Genomic_DNA"/>
</dbReference>
<keyword evidence="2" id="KW-1185">Reference proteome</keyword>
<reference evidence="1 2" key="1">
    <citation type="submission" date="2017-02" db="EMBL/GenBank/DDBJ databases">
        <title>The new phylogeny of genus Mycobacterium.</title>
        <authorList>
            <person name="Tortoli E."/>
            <person name="Trovato A."/>
            <person name="Cirillo D.M."/>
        </authorList>
    </citation>
    <scope>NUCLEOTIDE SEQUENCE [LARGE SCALE GENOMIC DNA]</scope>
    <source>
        <strain evidence="1 2">CCUG 56329</strain>
    </source>
</reference>
<dbReference type="InterPro" id="IPR052336">
    <property type="entry name" value="MlaD_Phospholipid_Transporter"/>
</dbReference>
<protein>
    <submittedName>
        <fullName evidence="1">Mammalian cell entry protein</fullName>
    </submittedName>
</protein>
<feature type="non-terminal residue" evidence="1">
    <location>
        <position position="1"/>
    </location>
</feature>